<dbReference type="PANTHER" id="PTHR38445:SF9">
    <property type="entry name" value="HTH-TYPE TRANSCRIPTIONAL REPRESSOR YTRA"/>
    <property type="match status" value="1"/>
</dbReference>
<keyword evidence="2" id="KW-0238">DNA-binding</keyword>
<comment type="caution">
    <text evidence="5">The sequence shown here is derived from an EMBL/GenBank/DDBJ whole genome shotgun (WGS) entry which is preliminary data.</text>
</comment>
<dbReference type="GO" id="GO:0003700">
    <property type="term" value="F:DNA-binding transcription factor activity"/>
    <property type="evidence" value="ECO:0007669"/>
    <property type="project" value="InterPro"/>
</dbReference>
<reference evidence="5" key="1">
    <citation type="submission" date="2021-05" db="EMBL/GenBank/DDBJ databases">
        <title>Energy efficiency and biological interactions define the core microbiome of deep oligotrophic groundwater.</title>
        <authorList>
            <person name="Mehrshad M."/>
            <person name="Lopez-Fernandez M."/>
            <person name="Bell E."/>
            <person name="Bernier-Latmani R."/>
            <person name="Bertilsson S."/>
            <person name="Dopson M."/>
        </authorList>
    </citation>
    <scope>NUCLEOTIDE SEQUENCE</scope>
    <source>
        <strain evidence="5">Modern_marine.mb.64</strain>
    </source>
</reference>
<keyword evidence="1" id="KW-0805">Transcription regulation</keyword>
<gene>
    <name evidence="5" type="ORF">KJ970_00700</name>
</gene>
<protein>
    <submittedName>
        <fullName evidence="5">GntR family transcriptional regulator</fullName>
    </submittedName>
</protein>
<evidence type="ECO:0000256" key="1">
    <source>
        <dbReference type="ARBA" id="ARBA00023015"/>
    </source>
</evidence>
<evidence type="ECO:0000256" key="3">
    <source>
        <dbReference type="ARBA" id="ARBA00023163"/>
    </source>
</evidence>
<dbReference type="SUPFAM" id="SSF46785">
    <property type="entry name" value="Winged helix' DNA-binding domain"/>
    <property type="match status" value="1"/>
</dbReference>
<dbReference type="Gene3D" id="1.10.10.10">
    <property type="entry name" value="Winged helix-like DNA-binding domain superfamily/Winged helix DNA-binding domain"/>
    <property type="match status" value="1"/>
</dbReference>
<proteinExistence type="predicted"/>
<evidence type="ECO:0000313" key="5">
    <source>
        <dbReference type="EMBL" id="MBU2689419.1"/>
    </source>
</evidence>
<dbReference type="InterPro" id="IPR000524">
    <property type="entry name" value="Tscrpt_reg_HTH_GntR"/>
</dbReference>
<keyword evidence="3" id="KW-0804">Transcription</keyword>
<dbReference type="AlphaFoldDB" id="A0A948RW90"/>
<dbReference type="Pfam" id="PF00392">
    <property type="entry name" value="GntR"/>
    <property type="match status" value="1"/>
</dbReference>
<evidence type="ECO:0000259" key="4">
    <source>
        <dbReference type="PROSITE" id="PS50949"/>
    </source>
</evidence>
<dbReference type="InterPro" id="IPR036390">
    <property type="entry name" value="WH_DNA-bd_sf"/>
</dbReference>
<dbReference type="SMART" id="SM00345">
    <property type="entry name" value="HTH_GNTR"/>
    <property type="match status" value="1"/>
</dbReference>
<name>A0A948RW90_UNCEI</name>
<feature type="domain" description="HTH gntR-type" evidence="4">
    <location>
        <begin position="15"/>
        <end position="83"/>
    </location>
</feature>
<evidence type="ECO:0000313" key="6">
    <source>
        <dbReference type="Proteomes" id="UP000777784"/>
    </source>
</evidence>
<organism evidence="5 6">
    <name type="scientific">Eiseniibacteriota bacterium</name>
    <dbReference type="NCBI Taxonomy" id="2212470"/>
    <lineage>
        <taxon>Bacteria</taxon>
        <taxon>Candidatus Eiseniibacteriota</taxon>
    </lineage>
</organism>
<evidence type="ECO:0000256" key="2">
    <source>
        <dbReference type="ARBA" id="ARBA00023125"/>
    </source>
</evidence>
<dbReference type="PROSITE" id="PS50949">
    <property type="entry name" value="HTH_GNTR"/>
    <property type="match status" value="1"/>
</dbReference>
<accession>A0A948RW90</accession>
<dbReference type="GO" id="GO:0003677">
    <property type="term" value="F:DNA binding"/>
    <property type="evidence" value="ECO:0007669"/>
    <property type="project" value="UniProtKB-KW"/>
</dbReference>
<sequence length="133" mass="14955">MTLGIEIKLDLKSGVPFYRQIIDQVKTAMATGRLESGDRLPTVRQLAVNLSINPNTVSRAYTELELTGLVETQMGSGTFVGTKQIEQDEAERRRICDQICQDFLSRASSYGFTIEDILENLRRRLSAKEGDKK</sequence>
<dbReference type="PANTHER" id="PTHR38445">
    <property type="entry name" value="HTH-TYPE TRANSCRIPTIONAL REPRESSOR YTRA"/>
    <property type="match status" value="1"/>
</dbReference>
<dbReference type="InterPro" id="IPR036388">
    <property type="entry name" value="WH-like_DNA-bd_sf"/>
</dbReference>
<dbReference type="EMBL" id="JAHJDP010000004">
    <property type="protein sequence ID" value="MBU2689419.1"/>
    <property type="molecule type" value="Genomic_DNA"/>
</dbReference>
<dbReference type="CDD" id="cd07377">
    <property type="entry name" value="WHTH_GntR"/>
    <property type="match status" value="1"/>
</dbReference>
<dbReference type="Proteomes" id="UP000777784">
    <property type="component" value="Unassembled WGS sequence"/>
</dbReference>